<evidence type="ECO:0000256" key="3">
    <source>
        <dbReference type="ARBA" id="ARBA00022827"/>
    </source>
</evidence>
<dbReference type="PANTHER" id="PTHR48467:SF1">
    <property type="entry name" value="GLUTAMATE SYNTHASE 1 [NADH], CHLOROPLASTIC-LIKE"/>
    <property type="match status" value="1"/>
</dbReference>
<sequence>MLIVANQFTRVAQNERCSFFGNVSLGSSVTLAELREMYNAVSSIHYFVIVVDDQIGPFVLVNGYELLKKIKRVHACFLHQIVVKGRALSLLKYTDFRIFKAGAIMFISTPLKSANVENLLKLVLLLSSLTTSGDTRLTRT</sequence>
<dbReference type="EMBL" id="BMAC01000171">
    <property type="protein sequence ID" value="GFP88693.1"/>
    <property type="molecule type" value="Genomic_DNA"/>
</dbReference>
<evidence type="ECO:0000256" key="4">
    <source>
        <dbReference type="ARBA" id="ARBA00022857"/>
    </source>
</evidence>
<dbReference type="InterPro" id="IPR055275">
    <property type="entry name" value="Ferredox_Rdtase"/>
</dbReference>
<keyword evidence="7" id="KW-1185">Reference proteome</keyword>
<dbReference type="AlphaFoldDB" id="A0A830BXY8"/>
<keyword evidence="5" id="KW-0560">Oxidoreductase</keyword>
<name>A0A830BXY8_9LAMI</name>
<accession>A0A830BXY8</accession>
<dbReference type="Gene3D" id="3.40.50.720">
    <property type="entry name" value="NAD(P)-binding Rossmann-like Domain"/>
    <property type="match status" value="1"/>
</dbReference>
<evidence type="ECO:0000313" key="7">
    <source>
        <dbReference type="Proteomes" id="UP000653305"/>
    </source>
</evidence>
<dbReference type="PANTHER" id="PTHR48467">
    <property type="entry name" value="GLUTAMATE SYNTHASE 1 [NADH], CHLOROPLASTIC-LIKE"/>
    <property type="match status" value="1"/>
</dbReference>
<comment type="caution">
    <text evidence="6">The sequence shown here is derived from an EMBL/GenBank/DDBJ whole genome shotgun (WGS) entry which is preliminary data.</text>
</comment>
<protein>
    <submittedName>
        <fullName evidence="6">Nadph:adrenodoxin oxidoreductase mitochondrial</fullName>
    </submittedName>
</protein>
<organism evidence="6 7">
    <name type="scientific">Phtheirospermum japonicum</name>
    <dbReference type="NCBI Taxonomy" id="374723"/>
    <lineage>
        <taxon>Eukaryota</taxon>
        <taxon>Viridiplantae</taxon>
        <taxon>Streptophyta</taxon>
        <taxon>Embryophyta</taxon>
        <taxon>Tracheophyta</taxon>
        <taxon>Spermatophyta</taxon>
        <taxon>Magnoliopsida</taxon>
        <taxon>eudicotyledons</taxon>
        <taxon>Gunneridae</taxon>
        <taxon>Pentapetalae</taxon>
        <taxon>asterids</taxon>
        <taxon>lamiids</taxon>
        <taxon>Lamiales</taxon>
        <taxon>Orobanchaceae</taxon>
        <taxon>Orobanchaceae incertae sedis</taxon>
        <taxon>Phtheirospermum</taxon>
    </lineage>
</organism>
<dbReference type="Proteomes" id="UP000653305">
    <property type="component" value="Unassembled WGS sequence"/>
</dbReference>
<keyword evidence="3" id="KW-0274">FAD</keyword>
<evidence type="ECO:0000256" key="2">
    <source>
        <dbReference type="ARBA" id="ARBA00022630"/>
    </source>
</evidence>
<evidence type="ECO:0000256" key="1">
    <source>
        <dbReference type="ARBA" id="ARBA00001974"/>
    </source>
</evidence>
<dbReference type="OrthoDB" id="333024at2759"/>
<evidence type="ECO:0000256" key="5">
    <source>
        <dbReference type="ARBA" id="ARBA00023002"/>
    </source>
</evidence>
<reference evidence="6" key="1">
    <citation type="submission" date="2020-07" db="EMBL/GenBank/DDBJ databases">
        <title>Ethylene signaling mediates host invasion by parasitic plants.</title>
        <authorList>
            <person name="Yoshida S."/>
        </authorList>
    </citation>
    <scope>NUCLEOTIDE SEQUENCE</scope>
    <source>
        <strain evidence="6">Okayama</strain>
    </source>
</reference>
<dbReference type="GO" id="GO:0016491">
    <property type="term" value="F:oxidoreductase activity"/>
    <property type="evidence" value="ECO:0007669"/>
    <property type="project" value="UniProtKB-KW"/>
</dbReference>
<evidence type="ECO:0000313" key="6">
    <source>
        <dbReference type="EMBL" id="GFP88693.1"/>
    </source>
</evidence>
<keyword evidence="2" id="KW-0285">Flavoprotein</keyword>
<keyword evidence="4" id="KW-0521">NADP</keyword>
<gene>
    <name evidence="6" type="ORF">PHJA_001013000</name>
</gene>
<comment type="cofactor">
    <cofactor evidence="1">
        <name>FAD</name>
        <dbReference type="ChEBI" id="CHEBI:57692"/>
    </cofactor>
</comment>
<proteinExistence type="predicted"/>